<dbReference type="Pfam" id="PF09684">
    <property type="entry name" value="Tail_P2_I"/>
    <property type="match status" value="1"/>
</dbReference>
<accession>A0A1M6SPV1</accession>
<proteinExistence type="predicted"/>
<gene>
    <name evidence="1" type="ORF">SAMN02745138_01775</name>
</gene>
<dbReference type="AlphaFoldDB" id="A0A1M6SPV1"/>
<sequence>MKYFVFNKPMDYQRGYLENLVCTEHGIQLLKGGQKGVFFSRVLDSGEKEMAWHRMTCAIPVFRTGVHFWIYSAETNEMMWNGAITSIERILQEQLTAAEKRKILSPFLKKEFLNETDVLLHDIKGRYIWFCIEIYSGQEENVGIENMFLYFPAKNWLHYLPSVYEKNRESATFLDQYLSIFQSIYDDFNQRFENSSALLEPAVTEMDFLQFMAEWLNIVNTNIWSEDKLRNLIRMAPAVFRKRGTRQGLLDVIELFTGEPPLIIEQWQIREYRKYSDKKEFLDQLYGTDENTFLILVKEKYCSGKREQEALLNLIQEVSPAHMEARLVALRQYMILGEHTYLGVNSGLGYYKPTRLDGLSLVSLTSIGKQE</sequence>
<name>A0A1M6SPV1_9FIRM</name>
<evidence type="ECO:0000313" key="1">
    <source>
        <dbReference type="EMBL" id="SHK46771.1"/>
    </source>
</evidence>
<dbReference type="Proteomes" id="UP000183975">
    <property type="component" value="Unassembled WGS sequence"/>
</dbReference>
<dbReference type="NCBIfam" id="TIGR02242">
    <property type="entry name" value="tail_TIGR02242"/>
    <property type="match status" value="1"/>
</dbReference>
<dbReference type="OrthoDB" id="370073at2"/>
<dbReference type="RefSeq" id="WP_072851018.1">
    <property type="nucleotide sequence ID" value="NZ_FRAH01000028.1"/>
</dbReference>
<protein>
    <submittedName>
        <fullName evidence="1">Phage tail protein domain-containing protein</fullName>
    </submittedName>
</protein>
<organism evidence="1 2">
    <name type="scientific">Anaerotignum lactatifermentans DSM 14214</name>
    <dbReference type="NCBI Taxonomy" id="1121323"/>
    <lineage>
        <taxon>Bacteria</taxon>
        <taxon>Bacillati</taxon>
        <taxon>Bacillota</taxon>
        <taxon>Clostridia</taxon>
        <taxon>Lachnospirales</taxon>
        <taxon>Anaerotignaceae</taxon>
        <taxon>Anaerotignum</taxon>
    </lineage>
</organism>
<dbReference type="InterPro" id="IPR006521">
    <property type="entry name" value="Tail_protein_I"/>
</dbReference>
<reference evidence="1 2" key="1">
    <citation type="submission" date="2016-11" db="EMBL/GenBank/DDBJ databases">
        <authorList>
            <person name="Jaros S."/>
            <person name="Januszkiewicz K."/>
            <person name="Wedrychowicz H."/>
        </authorList>
    </citation>
    <scope>NUCLEOTIDE SEQUENCE [LARGE SCALE GENOMIC DNA]</scope>
    <source>
        <strain evidence="1 2">DSM 14214</strain>
    </source>
</reference>
<dbReference type="InterPro" id="IPR011748">
    <property type="entry name" value="Unchr_phage_tail-like"/>
</dbReference>
<dbReference type="EMBL" id="FRAH01000028">
    <property type="protein sequence ID" value="SHK46771.1"/>
    <property type="molecule type" value="Genomic_DNA"/>
</dbReference>
<keyword evidence="2" id="KW-1185">Reference proteome</keyword>
<evidence type="ECO:0000313" key="2">
    <source>
        <dbReference type="Proteomes" id="UP000183975"/>
    </source>
</evidence>